<feature type="transmembrane region" description="Helical" evidence="1">
    <location>
        <begin position="156"/>
        <end position="176"/>
    </location>
</feature>
<reference evidence="2 3" key="1">
    <citation type="journal article" date="2016" name="Nat. Commun.">
        <title>Thousands of microbial genomes shed light on interconnected biogeochemical processes in an aquifer system.</title>
        <authorList>
            <person name="Anantharaman K."/>
            <person name="Brown C.T."/>
            <person name="Hug L.A."/>
            <person name="Sharon I."/>
            <person name="Castelle C.J."/>
            <person name="Probst A.J."/>
            <person name="Thomas B.C."/>
            <person name="Singh A."/>
            <person name="Wilkins M.J."/>
            <person name="Karaoz U."/>
            <person name="Brodie E.L."/>
            <person name="Williams K.H."/>
            <person name="Hubbard S.S."/>
            <person name="Banfield J.F."/>
        </authorList>
    </citation>
    <scope>NUCLEOTIDE SEQUENCE [LARGE SCALE GENOMIC DNA]</scope>
</reference>
<evidence type="ECO:0000256" key="1">
    <source>
        <dbReference type="SAM" id="Phobius"/>
    </source>
</evidence>
<dbReference type="STRING" id="1797711.A2870_00725"/>
<feature type="transmembrane region" description="Helical" evidence="1">
    <location>
        <begin position="297"/>
        <end position="320"/>
    </location>
</feature>
<dbReference type="EMBL" id="MFAZ01000043">
    <property type="protein sequence ID" value="OGD86386.1"/>
    <property type="molecule type" value="Genomic_DNA"/>
</dbReference>
<evidence type="ECO:0008006" key="4">
    <source>
        <dbReference type="Google" id="ProtNLM"/>
    </source>
</evidence>
<proteinExistence type="predicted"/>
<feature type="transmembrane region" description="Helical" evidence="1">
    <location>
        <begin position="396"/>
        <end position="416"/>
    </location>
</feature>
<feature type="transmembrane region" description="Helical" evidence="1">
    <location>
        <begin position="104"/>
        <end position="120"/>
    </location>
</feature>
<feature type="transmembrane region" description="Helical" evidence="1">
    <location>
        <begin position="268"/>
        <end position="290"/>
    </location>
</feature>
<organism evidence="2 3">
    <name type="scientific">Candidatus Curtissbacteria bacterium RIFCSPHIGHO2_01_FULL_41_11</name>
    <dbReference type="NCBI Taxonomy" id="1797711"/>
    <lineage>
        <taxon>Bacteria</taxon>
        <taxon>Candidatus Curtissiibacteriota</taxon>
    </lineage>
</organism>
<feature type="transmembrane region" description="Helical" evidence="1">
    <location>
        <begin position="428"/>
        <end position="448"/>
    </location>
</feature>
<comment type="caution">
    <text evidence="2">The sequence shown here is derived from an EMBL/GenBank/DDBJ whole genome shotgun (WGS) entry which is preliminary data.</text>
</comment>
<keyword evidence="1" id="KW-0472">Membrane</keyword>
<keyword evidence="1" id="KW-1133">Transmembrane helix</keyword>
<feature type="transmembrane region" description="Helical" evidence="1">
    <location>
        <begin position="132"/>
        <end position="150"/>
    </location>
</feature>
<gene>
    <name evidence="2" type="ORF">A2870_00725</name>
</gene>
<feature type="transmembrane region" description="Helical" evidence="1">
    <location>
        <begin position="229"/>
        <end position="248"/>
    </location>
</feature>
<evidence type="ECO:0000313" key="2">
    <source>
        <dbReference type="EMBL" id="OGD86386.1"/>
    </source>
</evidence>
<protein>
    <recommendedName>
        <fullName evidence="4">Glycosyltransferase RgtA/B/C/D-like domain-containing protein</fullName>
    </recommendedName>
</protein>
<evidence type="ECO:0000313" key="3">
    <source>
        <dbReference type="Proteomes" id="UP000179102"/>
    </source>
</evidence>
<keyword evidence="1" id="KW-0812">Transmembrane</keyword>
<sequence>MQKKANTYFWGSKPKSNREGYNNFMKELNLREFLLKRLPVLALFIVIAFHLSLINKTFSEDSNGNLRAASAGYGDIPFHMTQVSKFAFQKNFNFNEPIYDGERLRYAFGINLISGFLLRYTNSWPLAMHLPAMGFMVAGIILTYLSYRLFLKSETGAVIAVVIFLLGSGFGAGYLFRDYSQSTNISNTSFFQYITDTTASTITKWNAIYPDQNIAWGAPLSLVFLHQRAFFIGFFLFSLFWYLLWNWIKYPDKVKWVLLLGVVVGLTPLAHYHSFVAMLVVLGVVAFVGIIKQKKVLVIRLILLGFIILVLAIPQVLYLVQGKSNLTSSQNSFLQLRLGWMSQPTTGSIQFPSESDVSGRVIAFLNFLWINFGIILPMFIFSTGVSLKSKRFRERFGGVLILSLAAIVLFLSVQLIRFQPWDYDDNKILVYFQFFAAPVIVSFFLWLLAYRKLVGRILLAAFTVVAIHSGVVDQIPRLLVSIDDTPVIFNRDAISLAEFIKEYIPADKKIITTSTHLNPVASLAGRSVFVGYPGWLWTRGIDYSLRESHLKEFYADPIANLNKSYISQAYYVLLDPTAVYDWKASEEVFDEKLNRIFSNDTYSFYKLR</sequence>
<dbReference type="Proteomes" id="UP000179102">
    <property type="component" value="Unassembled WGS sequence"/>
</dbReference>
<feature type="transmembrane region" description="Helical" evidence="1">
    <location>
        <begin position="361"/>
        <end position="384"/>
    </location>
</feature>
<feature type="transmembrane region" description="Helical" evidence="1">
    <location>
        <begin position="34"/>
        <end position="54"/>
    </location>
</feature>
<dbReference type="AlphaFoldDB" id="A0A1F5G3D3"/>
<name>A0A1F5G3D3_9BACT</name>
<accession>A0A1F5G3D3</accession>